<organism evidence="1 2">
    <name type="scientific">Pistacia atlantica</name>
    <dbReference type="NCBI Taxonomy" id="434234"/>
    <lineage>
        <taxon>Eukaryota</taxon>
        <taxon>Viridiplantae</taxon>
        <taxon>Streptophyta</taxon>
        <taxon>Embryophyta</taxon>
        <taxon>Tracheophyta</taxon>
        <taxon>Spermatophyta</taxon>
        <taxon>Magnoliopsida</taxon>
        <taxon>eudicotyledons</taxon>
        <taxon>Gunneridae</taxon>
        <taxon>Pentapetalae</taxon>
        <taxon>rosids</taxon>
        <taxon>malvids</taxon>
        <taxon>Sapindales</taxon>
        <taxon>Anacardiaceae</taxon>
        <taxon>Pistacia</taxon>
    </lineage>
</organism>
<gene>
    <name evidence="1" type="ORF">Patl1_02233</name>
</gene>
<comment type="caution">
    <text evidence="1">The sequence shown here is derived from an EMBL/GenBank/DDBJ whole genome shotgun (WGS) entry which is preliminary data.</text>
</comment>
<sequence>MGYIIQCKNLTHLLVLLALIICLVGVSVCEGRPLSAEVSKIRCEYSMETRFMSLGTKLPKGQPVPPSGPSPDIN</sequence>
<dbReference type="EMBL" id="CM047897">
    <property type="protein sequence ID" value="KAJ0113499.1"/>
    <property type="molecule type" value="Genomic_DNA"/>
</dbReference>
<reference evidence="2" key="1">
    <citation type="journal article" date="2023" name="G3 (Bethesda)">
        <title>Genome assembly and association tests identify interacting loci associated with vigor, precocity, and sex in interspecific pistachio rootstocks.</title>
        <authorList>
            <person name="Palmer W."/>
            <person name="Jacygrad E."/>
            <person name="Sagayaradj S."/>
            <person name="Cavanaugh K."/>
            <person name="Han R."/>
            <person name="Bertier L."/>
            <person name="Beede B."/>
            <person name="Kafkas S."/>
            <person name="Golino D."/>
            <person name="Preece J."/>
            <person name="Michelmore R."/>
        </authorList>
    </citation>
    <scope>NUCLEOTIDE SEQUENCE [LARGE SCALE GENOMIC DNA]</scope>
</reference>
<proteinExistence type="predicted"/>
<protein>
    <submittedName>
        <fullName evidence="1">Uncharacterized protein</fullName>
    </submittedName>
</protein>
<keyword evidence="2" id="KW-1185">Reference proteome</keyword>
<evidence type="ECO:0000313" key="1">
    <source>
        <dbReference type="EMBL" id="KAJ0113499.1"/>
    </source>
</evidence>
<evidence type="ECO:0000313" key="2">
    <source>
        <dbReference type="Proteomes" id="UP001164250"/>
    </source>
</evidence>
<dbReference type="Proteomes" id="UP001164250">
    <property type="component" value="Chromosome 1"/>
</dbReference>
<accession>A0ACC1CCL7</accession>
<name>A0ACC1CCL7_9ROSI</name>